<evidence type="ECO:0000259" key="1">
    <source>
        <dbReference type="PROSITE" id="PS50011"/>
    </source>
</evidence>
<comment type="caution">
    <text evidence="2">The sequence shown here is derived from an EMBL/GenBank/DDBJ whole genome shotgun (WGS) entry which is preliminary data.</text>
</comment>
<feature type="domain" description="Protein kinase" evidence="1">
    <location>
        <begin position="143"/>
        <end position="493"/>
    </location>
</feature>
<proteinExistence type="predicted"/>
<dbReference type="SUPFAM" id="SSF56112">
    <property type="entry name" value="Protein kinase-like (PK-like)"/>
    <property type="match status" value="1"/>
</dbReference>
<dbReference type="EMBL" id="JAJVCZ030000006">
    <property type="protein sequence ID" value="KAL0259221.1"/>
    <property type="molecule type" value="Genomic_DNA"/>
</dbReference>
<sequence>MSLYASSSSTTSVETGAMQAARKAARKAAKDLQLRLFAAQLEQGSLVFYVPEDRQLEIITQSVIKTQILPPRETTGLAQQVYNKARKLFTILAYMGRAYEICAFMDEGLSDSDLPFTYHMTGILTGTRGNSIRSLSRWQLPKRVDIAKYQWGVLVPVFSGQQHYEFHDNTILPFVHEKLVSGGAYTIKKLRYHDKAEFDRERSILVDLEDKNNSHLVKLLFSYEYKGNYHLVFMRAAGNLRDYWEQHPSPHFDLNTVRWSLRQMRGIARGLGVVHNFTFNDKALPSTEKTEMTTPQGKAVMSVMEKEVKFGRHGDLKPENILYFPNNDGGTCQITDFGLGRFHGRETRTKAAPYTIFSSPTYEPPECHIFLPVSRAYDLWSLGCLYLEWVSWMLKGWEAIDVFSQNRVEESFILNGEGKISDDYFWSLRMQGNKRDARVRDGVERWVRILREDPHCSQLIHDLLNLIMNKLLCVIPKHRADASMLSEDLDSLLTNARKHHGYALAPRPWVPKVSGTYQRPSIINITINADPGVAGFTLLHSQTWHPGQICSRSDMSPTTTIYPSAVKSNNIFV</sequence>
<dbReference type="RefSeq" id="XP_066632250.1">
    <property type="nucleotide sequence ID" value="XM_066778155.1"/>
</dbReference>
<dbReference type="GeneID" id="92010811"/>
<dbReference type="PANTHER" id="PTHR24359:SF1">
    <property type="entry name" value="INHIBITOR OF NUCLEAR FACTOR KAPPA-B KINASE EPSILON SUBUNIT HOMOLOG 1-RELATED"/>
    <property type="match status" value="1"/>
</dbReference>
<dbReference type="PANTHER" id="PTHR24359">
    <property type="entry name" value="SERINE/THREONINE-PROTEIN KINASE SBK1"/>
    <property type="match status" value="1"/>
</dbReference>
<evidence type="ECO:0000313" key="2">
    <source>
        <dbReference type="EMBL" id="KAL0259221.1"/>
    </source>
</evidence>
<dbReference type="Gene3D" id="1.10.510.10">
    <property type="entry name" value="Transferase(Phosphotransferase) domain 1"/>
    <property type="match status" value="2"/>
</dbReference>
<dbReference type="Pfam" id="PF00069">
    <property type="entry name" value="Pkinase"/>
    <property type="match status" value="1"/>
</dbReference>
<dbReference type="InterPro" id="IPR011009">
    <property type="entry name" value="Kinase-like_dom_sf"/>
</dbReference>
<dbReference type="Proteomes" id="UP001430584">
    <property type="component" value="Unassembled WGS sequence"/>
</dbReference>
<evidence type="ECO:0000313" key="3">
    <source>
        <dbReference type="Proteomes" id="UP001430584"/>
    </source>
</evidence>
<gene>
    <name evidence="2" type="ORF">SLS55_006726</name>
</gene>
<dbReference type="SMART" id="SM00220">
    <property type="entry name" value="S_TKc"/>
    <property type="match status" value="1"/>
</dbReference>
<dbReference type="PROSITE" id="PS50011">
    <property type="entry name" value="PROTEIN_KINASE_DOM"/>
    <property type="match status" value="1"/>
</dbReference>
<name>A0ABR3CHM3_9PEZI</name>
<keyword evidence="3" id="KW-1185">Reference proteome</keyword>
<accession>A0ABR3CHM3</accession>
<organism evidence="2 3">
    <name type="scientific">Diplodia seriata</name>
    <dbReference type="NCBI Taxonomy" id="420778"/>
    <lineage>
        <taxon>Eukaryota</taxon>
        <taxon>Fungi</taxon>
        <taxon>Dikarya</taxon>
        <taxon>Ascomycota</taxon>
        <taxon>Pezizomycotina</taxon>
        <taxon>Dothideomycetes</taxon>
        <taxon>Dothideomycetes incertae sedis</taxon>
        <taxon>Botryosphaeriales</taxon>
        <taxon>Botryosphaeriaceae</taxon>
        <taxon>Diplodia</taxon>
    </lineage>
</organism>
<dbReference type="InterPro" id="IPR000719">
    <property type="entry name" value="Prot_kinase_dom"/>
</dbReference>
<reference evidence="2 3" key="1">
    <citation type="submission" date="2024-02" db="EMBL/GenBank/DDBJ databases">
        <title>De novo assembly and annotation of 12 fungi associated with fruit tree decline syndrome in Ontario, Canada.</title>
        <authorList>
            <person name="Sulman M."/>
            <person name="Ellouze W."/>
            <person name="Ilyukhin E."/>
        </authorList>
    </citation>
    <scope>NUCLEOTIDE SEQUENCE [LARGE SCALE GENOMIC DNA]</scope>
    <source>
        <strain evidence="2 3">FDS-637</strain>
    </source>
</reference>
<protein>
    <recommendedName>
        <fullName evidence="1">Protein kinase domain-containing protein</fullName>
    </recommendedName>
</protein>